<comment type="subcellular location">
    <subcellularLocation>
        <location evidence="1">Membrane</location>
    </subcellularLocation>
</comment>
<keyword evidence="10" id="KW-0472">Membrane</keyword>
<evidence type="ECO:0000256" key="4">
    <source>
        <dbReference type="ARBA" id="ARBA00022692"/>
    </source>
</evidence>
<comment type="caution">
    <text evidence="13">The sequence shown here is derived from an EMBL/GenBank/DDBJ whole genome shotgun (WGS) entry which is preliminary data.</text>
</comment>
<evidence type="ECO:0000256" key="12">
    <source>
        <dbReference type="RuleBase" id="RU000461"/>
    </source>
</evidence>
<proteinExistence type="inferred from homology"/>
<dbReference type="PRINTS" id="PR00385">
    <property type="entry name" value="P450"/>
</dbReference>
<reference evidence="13 14" key="1">
    <citation type="submission" date="2023-12" db="EMBL/GenBank/DDBJ databases">
        <title>A high-quality genome assembly for Dillenia turbinata (Dilleniales).</title>
        <authorList>
            <person name="Chanderbali A."/>
        </authorList>
    </citation>
    <scope>NUCLEOTIDE SEQUENCE [LARGE SCALE GENOMIC DNA]</scope>
    <source>
        <strain evidence="13">LSX21</strain>
        <tissue evidence="13">Leaf</tissue>
    </source>
</reference>
<keyword evidence="6" id="KW-1133">Transmembrane helix</keyword>
<dbReference type="InterPro" id="IPR002401">
    <property type="entry name" value="Cyt_P450_E_grp-I"/>
</dbReference>
<evidence type="ECO:0000256" key="3">
    <source>
        <dbReference type="ARBA" id="ARBA00022617"/>
    </source>
</evidence>
<evidence type="ECO:0000313" key="14">
    <source>
        <dbReference type="Proteomes" id="UP001370490"/>
    </source>
</evidence>
<dbReference type="SUPFAM" id="SSF48264">
    <property type="entry name" value="Cytochrome P450"/>
    <property type="match status" value="1"/>
</dbReference>
<dbReference type="GO" id="GO:0016020">
    <property type="term" value="C:membrane"/>
    <property type="evidence" value="ECO:0007669"/>
    <property type="project" value="UniProtKB-SubCell"/>
</dbReference>
<dbReference type="PRINTS" id="PR00463">
    <property type="entry name" value="EP450I"/>
</dbReference>
<dbReference type="InterPro" id="IPR050665">
    <property type="entry name" value="Cytochrome_P450_Monooxygen"/>
</dbReference>
<keyword evidence="3 11" id="KW-0349">Heme</keyword>
<keyword evidence="14" id="KW-1185">Reference proteome</keyword>
<evidence type="ECO:0000256" key="9">
    <source>
        <dbReference type="ARBA" id="ARBA00023033"/>
    </source>
</evidence>
<dbReference type="PANTHER" id="PTHR24282:SF273">
    <property type="entry name" value="CYTOCHROME P450 CYP72A219-LIKE"/>
    <property type="match status" value="1"/>
</dbReference>
<keyword evidence="4" id="KW-0812">Transmembrane</keyword>
<gene>
    <name evidence="13" type="ORF">RJ641_036306</name>
</gene>
<dbReference type="Proteomes" id="UP001370490">
    <property type="component" value="Unassembled WGS sequence"/>
</dbReference>
<dbReference type="InterPro" id="IPR001128">
    <property type="entry name" value="Cyt_P450"/>
</dbReference>
<evidence type="ECO:0000313" key="13">
    <source>
        <dbReference type="EMBL" id="KAK6933412.1"/>
    </source>
</evidence>
<evidence type="ECO:0000256" key="11">
    <source>
        <dbReference type="PIRSR" id="PIRSR602401-1"/>
    </source>
</evidence>
<keyword evidence="8 11" id="KW-0408">Iron</keyword>
<evidence type="ECO:0000256" key="6">
    <source>
        <dbReference type="ARBA" id="ARBA00022989"/>
    </source>
</evidence>
<protein>
    <submittedName>
        <fullName evidence="13">Cytochrome P450</fullName>
    </submittedName>
</protein>
<name>A0AAN8VPP6_9MAGN</name>
<keyword evidence="9 12" id="KW-0503">Monooxygenase</keyword>
<dbReference type="PANTHER" id="PTHR24282">
    <property type="entry name" value="CYTOCHROME P450 FAMILY MEMBER"/>
    <property type="match status" value="1"/>
</dbReference>
<keyword evidence="5 11" id="KW-0479">Metal-binding</keyword>
<feature type="binding site" description="axial binding residue" evidence="11">
    <location>
        <position position="456"/>
    </location>
    <ligand>
        <name>heme</name>
        <dbReference type="ChEBI" id="CHEBI:30413"/>
    </ligand>
    <ligandPart>
        <name>Fe</name>
        <dbReference type="ChEBI" id="CHEBI:18248"/>
    </ligandPart>
</feature>
<comment type="cofactor">
    <cofactor evidence="11">
        <name>heme</name>
        <dbReference type="ChEBI" id="CHEBI:30413"/>
    </cofactor>
</comment>
<dbReference type="PROSITE" id="PS00086">
    <property type="entry name" value="CYTOCHROME_P450"/>
    <property type="match status" value="1"/>
</dbReference>
<sequence>MNSMIIACALLILMWAWRLLDWLWFKPKKLERYLRQQGLAGNSYRLFYGDLKERTAITREALSKTLKISDYNVPRVLPYIHHLTQKYGKNSFTWQGPVPCMIVMDPKLIKEVLSKHDVFQKRHIPLGKLFLNAVANLEGEEWFKRRKLVNSAFYIEKLKHIVPAVHLSCEEMISSWEKLLEDQELTELDVNLYLGALSADIIARAAFGSNYEEGKKIFELQQEQFKLVLKVLQSIPGQIPAWRFLPTKTNKRMREISKEMYTILRGIIHKREMEIAKADDLLGMLMESNSKEIEENNSKKSGLSIDDIVEECKEFFFAGQGTTQFTLTWVMILLSSHSYWQTKAREEVLQVFGKNKPEFDGLNDLKIITMILYEAIRLYPVASDAIRKVCKTTKLGDMTLPAGVLLALPTIQVHQDPEIWGKDAKEFNPERFSSGVSNASKGQSAFFGFGWGPRTCIGQNFAMVEAKLALAMILQHFSFELSPSYTHAPMALVHTIPQYGAQLILQKV</sequence>
<evidence type="ECO:0000256" key="10">
    <source>
        <dbReference type="ARBA" id="ARBA00023136"/>
    </source>
</evidence>
<evidence type="ECO:0000256" key="1">
    <source>
        <dbReference type="ARBA" id="ARBA00004370"/>
    </source>
</evidence>
<dbReference type="Pfam" id="PF00067">
    <property type="entry name" value="p450"/>
    <property type="match status" value="1"/>
</dbReference>
<dbReference type="GO" id="GO:0020037">
    <property type="term" value="F:heme binding"/>
    <property type="evidence" value="ECO:0007669"/>
    <property type="project" value="InterPro"/>
</dbReference>
<evidence type="ECO:0000256" key="2">
    <source>
        <dbReference type="ARBA" id="ARBA00010617"/>
    </source>
</evidence>
<evidence type="ECO:0000256" key="5">
    <source>
        <dbReference type="ARBA" id="ARBA00022723"/>
    </source>
</evidence>
<dbReference type="AlphaFoldDB" id="A0AAN8VPP6"/>
<accession>A0AAN8VPP6</accession>
<organism evidence="13 14">
    <name type="scientific">Dillenia turbinata</name>
    <dbReference type="NCBI Taxonomy" id="194707"/>
    <lineage>
        <taxon>Eukaryota</taxon>
        <taxon>Viridiplantae</taxon>
        <taxon>Streptophyta</taxon>
        <taxon>Embryophyta</taxon>
        <taxon>Tracheophyta</taxon>
        <taxon>Spermatophyta</taxon>
        <taxon>Magnoliopsida</taxon>
        <taxon>eudicotyledons</taxon>
        <taxon>Gunneridae</taxon>
        <taxon>Pentapetalae</taxon>
        <taxon>Dilleniales</taxon>
        <taxon>Dilleniaceae</taxon>
        <taxon>Dillenia</taxon>
    </lineage>
</organism>
<dbReference type="GO" id="GO:0016705">
    <property type="term" value="F:oxidoreductase activity, acting on paired donors, with incorporation or reduction of molecular oxygen"/>
    <property type="evidence" value="ECO:0007669"/>
    <property type="project" value="InterPro"/>
</dbReference>
<dbReference type="GO" id="GO:0005506">
    <property type="term" value="F:iron ion binding"/>
    <property type="evidence" value="ECO:0007669"/>
    <property type="project" value="InterPro"/>
</dbReference>
<keyword evidence="7 12" id="KW-0560">Oxidoreductase</keyword>
<evidence type="ECO:0000256" key="8">
    <source>
        <dbReference type="ARBA" id="ARBA00023004"/>
    </source>
</evidence>
<dbReference type="InterPro" id="IPR017972">
    <property type="entry name" value="Cyt_P450_CS"/>
</dbReference>
<evidence type="ECO:0000256" key="7">
    <source>
        <dbReference type="ARBA" id="ARBA00023002"/>
    </source>
</evidence>
<dbReference type="GO" id="GO:0004497">
    <property type="term" value="F:monooxygenase activity"/>
    <property type="evidence" value="ECO:0007669"/>
    <property type="project" value="UniProtKB-KW"/>
</dbReference>
<dbReference type="EMBL" id="JBAMMX010000009">
    <property type="protein sequence ID" value="KAK6933412.1"/>
    <property type="molecule type" value="Genomic_DNA"/>
</dbReference>
<dbReference type="Gene3D" id="1.10.630.10">
    <property type="entry name" value="Cytochrome P450"/>
    <property type="match status" value="1"/>
</dbReference>
<comment type="similarity">
    <text evidence="2 12">Belongs to the cytochrome P450 family.</text>
</comment>
<dbReference type="InterPro" id="IPR036396">
    <property type="entry name" value="Cyt_P450_sf"/>
</dbReference>